<protein>
    <submittedName>
        <fullName evidence="5">Restriction endonuclease subunit S</fullName>
    </submittedName>
</protein>
<comment type="caution">
    <text evidence="5">The sequence shown here is derived from an EMBL/GenBank/DDBJ whole genome shotgun (WGS) entry which is preliminary data.</text>
</comment>
<dbReference type="PANTHER" id="PTHR30408:SF12">
    <property type="entry name" value="TYPE I RESTRICTION ENZYME MJAVIII SPECIFICITY SUBUNIT"/>
    <property type="match status" value="1"/>
</dbReference>
<keyword evidence="2" id="KW-0680">Restriction system</keyword>
<keyword evidence="5" id="KW-0255">Endonuclease</keyword>
<dbReference type="EMBL" id="JAUOEM010000004">
    <property type="protein sequence ID" value="MDO5988089.1"/>
    <property type="molecule type" value="Genomic_DNA"/>
</dbReference>
<dbReference type="RefSeq" id="WP_303282694.1">
    <property type="nucleotide sequence ID" value="NZ_BAABCZ010000009.1"/>
</dbReference>
<evidence type="ECO:0000313" key="5">
    <source>
        <dbReference type="EMBL" id="MDO5988089.1"/>
    </source>
</evidence>
<sequence>MENKEIIPKLRFPEFTEDWVKKRLDYFVRRSDKKNKELKFTKKDVLSVAAKVGVVNQMKYHGRSYAGVSVKPYNILLKNELVYTKSPLKEYPYGVMKYNDFEDGIVSTLYAIYAAKDNSSPKFIDYYFYHIPRINRYLKPLVNIGAKNDMKVNNSTVLSGNVIFPKLIEQQKIADFLTSIDRRINLLNKKKDYLINYKKGVMQKIFNKEIRFKDDYGNDFPDWEEKKANQIFRSYTNKNHNSDLPILSASQKEGMIYREKSGIKIQSSAKSVKSYKIVEPNDFVITLRSFQGGIDFSNKLGICSPAYTILKNIVPIDYSFYKFYFKKERFINRLSKTTIGIRDGKQITFENFGNLFIPYPNLEEQAKIASYITALDIKIDTLKNKIDTTEDFKKGLLQKMFV</sequence>
<organism evidence="5 6">
    <name type="scientific">Flavivirga amylovorans</name>
    <dbReference type="NCBI Taxonomy" id="870486"/>
    <lineage>
        <taxon>Bacteria</taxon>
        <taxon>Pseudomonadati</taxon>
        <taxon>Bacteroidota</taxon>
        <taxon>Flavobacteriia</taxon>
        <taxon>Flavobacteriales</taxon>
        <taxon>Flavobacteriaceae</taxon>
        <taxon>Flavivirga</taxon>
    </lineage>
</organism>
<dbReference type="Gene3D" id="3.90.220.20">
    <property type="entry name" value="DNA methylase specificity domains"/>
    <property type="match status" value="2"/>
</dbReference>
<keyword evidence="6" id="KW-1185">Reference proteome</keyword>
<keyword evidence="5" id="KW-0378">Hydrolase</keyword>
<reference evidence="5" key="1">
    <citation type="submission" date="2023-07" db="EMBL/GenBank/DDBJ databases">
        <title>Two novel species in the genus Flavivirga.</title>
        <authorList>
            <person name="Kwon K."/>
        </authorList>
    </citation>
    <scope>NUCLEOTIDE SEQUENCE</scope>
    <source>
        <strain evidence="5">KACC 14157</strain>
    </source>
</reference>
<dbReference type="Proteomes" id="UP001176891">
    <property type="component" value="Unassembled WGS sequence"/>
</dbReference>
<dbReference type="GO" id="GO:0004519">
    <property type="term" value="F:endonuclease activity"/>
    <property type="evidence" value="ECO:0007669"/>
    <property type="project" value="UniProtKB-KW"/>
</dbReference>
<gene>
    <name evidence="5" type="ORF">Q4Q39_11800</name>
</gene>
<dbReference type="InterPro" id="IPR000055">
    <property type="entry name" value="Restrct_endonuc_typeI_TRD"/>
</dbReference>
<dbReference type="PANTHER" id="PTHR30408">
    <property type="entry name" value="TYPE-1 RESTRICTION ENZYME ECOKI SPECIFICITY PROTEIN"/>
    <property type="match status" value="1"/>
</dbReference>
<evidence type="ECO:0000256" key="3">
    <source>
        <dbReference type="ARBA" id="ARBA00023125"/>
    </source>
</evidence>
<dbReference type="SUPFAM" id="SSF116734">
    <property type="entry name" value="DNA methylase specificity domain"/>
    <property type="match status" value="2"/>
</dbReference>
<accession>A0ABT8X3C3</accession>
<evidence type="ECO:0000256" key="2">
    <source>
        <dbReference type="ARBA" id="ARBA00022747"/>
    </source>
</evidence>
<dbReference type="Pfam" id="PF01420">
    <property type="entry name" value="Methylase_S"/>
    <property type="match status" value="2"/>
</dbReference>
<keyword evidence="5" id="KW-0540">Nuclease</keyword>
<comment type="similarity">
    <text evidence="1">Belongs to the type-I restriction system S methylase family.</text>
</comment>
<feature type="domain" description="Type I restriction modification DNA specificity" evidence="4">
    <location>
        <begin position="223"/>
        <end position="387"/>
    </location>
</feature>
<evidence type="ECO:0000259" key="4">
    <source>
        <dbReference type="Pfam" id="PF01420"/>
    </source>
</evidence>
<name>A0ABT8X3C3_9FLAO</name>
<dbReference type="InterPro" id="IPR044946">
    <property type="entry name" value="Restrct_endonuc_typeI_TRD_sf"/>
</dbReference>
<dbReference type="Gene3D" id="1.10.287.1120">
    <property type="entry name" value="Bipartite methylase S protein"/>
    <property type="match status" value="1"/>
</dbReference>
<dbReference type="InterPro" id="IPR052021">
    <property type="entry name" value="Type-I_RS_S_subunit"/>
</dbReference>
<keyword evidence="3" id="KW-0238">DNA-binding</keyword>
<evidence type="ECO:0000256" key="1">
    <source>
        <dbReference type="ARBA" id="ARBA00010923"/>
    </source>
</evidence>
<feature type="domain" description="Type I restriction modification DNA specificity" evidence="4">
    <location>
        <begin position="78"/>
        <end position="192"/>
    </location>
</feature>
<proteinExistence type="inferred from homology"/>
<evidence type="ECO:0000313" key="6">
    <source>
        <dbReference type="Proteomes" id="UP001176891"/>
    </source>
</evidence>